<evidence type="ECO:0000313" key="3">
    <source>
        <dbReference type="Proteomes" id="UP001597118"/>
    </source>
</evidence>
<accession>A0ABW4IDY4</accession>
<keyword evidence="1" id="KW-0732">Signal</keyword>
<evidence type="ECO:0000313" key="2">
    <source>
        <dbReference type="EMBL" id="MFD1630958.1"/>
    </source>
</evidence>
<evidence type="ECO:0008006" key="4">
    <source>
        <dbReference type="Google" id="ProtNLM"/>
    </source>
</evidence>
<name>A0ABW4IDY4_9SPHI</name>
<dbReference type="RefSeq" id="WP_379663327.1">
    <property type="nucleotide sequence ID" value="NZ_JBHUDG010000020.1"/>
</dbReference>
<dbReference type="Proteomes" id="UP001597118">
    <property type="component" value="Unassembled WGS sequence"/>
</dbReference>
<comment type="caution">
    <text evidence="2">The sequence shown here is derived from an EMBL/GenBank/DDBJ whole genome shotgun (WGS) entry which is preliminary data.</text>
</comment>
<reference evidence="3" key="1">
    <citation type="journal article" date="2019" name="Int. J. Syst. Evol. Microbiol.">
        <title>The Global Catalogue of Microorganisms (GCM) 10K type strain sequencing project: providing services to taxonomists for standard genome sequencing and annotation.</title>
        <authorList>
            <consortium name="The Broad Institute Genomics Platform"/>
            <consortium name="The Broad Institute Genome Sequencing Center for Infectious Disease"/>
            <person name="Wu L."/>
            <person name="Ma J."/>
        </authorList>
    </citation>
    <scope>NUCLEOTIDE SEQUENCE [LARGE SCALE GENOMIC DNA]</scope>
    <source>
        <strain evidence="3">CCUG 53762</strain>
    </source>
</reference>
<organism evidence="2 3">
    <name type="scientific">Pseudopedobacter beijingensis</name>
    <dbReference type="NCBI Taxonomy" id="1207056"/>
    <lineage>
        <taxon>Bacteria</taxon>
        <taxon>Pseudomonadati</taxon>
        <taxon>Bacteroidota</taxon>
        <taxon>Sphingobacteriia</taxon>
        <taxon>Sphingobacteriales</taxon>
        <taxon>Sphingobacteriaceae</taxon>
        <taxon>Pseudopedobacter</taxon>
    </lineage>
</organism>
<feature type="chain" id="PRO_5045536698" description="DUF4919 domain-containing protein" evidence="1">
    <location>
        <begin position="22"/>
        <end position="198"/>
    </location>
</feature>
<protein>
    <recommendedName>
        <fullName evidence="4">DUF4919 domain-containing protein</fullName>
    </recommendedName>
</protein>
<dbReference type="EMBL" id="JBHUDG010000020">
    <property type="protein sequence ID" value="MFD1630958.1"/>
    <property type="molecule type" value="Genomic_DNA"/>
</dbReference>
<proteinExistence type="predicted"/>
<evidence type="ECO:0000256" key="1">
    <source>
        <dbReference type="SAM" id="SignalP"/>
    </source>
</evidence>
<sequence length="198" mass="22777">MKTIVSILLLFACINPCYSQDASLTKAETANYINKKLKETIGQKTEEGYVLDCEMKSLDDDFYQIYYYFGSHPEKCSTNNNDKFTGEKYTSTFKIEHIKNIGFSHDELNRMSLYFLGSVVRKTRVHLWKMIDTRNGQSILTCEESGYNITNKNSTISNPLTQVSNVRLYLLKSETNKVLKAFNHLIALYKAEDDPFGN</sequence>
<feature type="signal peptide" evidence="1">
    <location>
        <begin position="1"/>
        <end position="21"/>
    </location>
</feature>
<keyword evidence="3" id="KW-1185">Reference proteome</keyword>
<gene>
    <name evidence="2" type="ORF">ACFSAH_13805</name>
</gene>